<reference evidence="3" key="1">
    <citation type="submission" date="2021-03" db="EMBL/GenBank/DDBJ databases">
        <title>Revisited historic fungal species revealed as producer of novel bioactive compounds through whole genome sequencing and comparative genomics.</title>
        <authorList>
            <person name="Vignolle G.A."/>
            <person name="Hochenegger N."/>
            <person name="Mach R.L."/>
            <person name="Mach-Aigner A.R."/>
            <person name="Javad Rahimi M."/>
            <person name="Salim K.A."/>
            <person name="Chan C.M."/>
            <person name="Lim L.B.L."/>
            <person name="Cai F."/>
            <person name="Druzhinina I.S."/>
            <person name="U'Ren J.M."/>
            <person name="Derntl C."/>
        </authorList>
    </citation>
    <scope>NUCLEOTIDE SEQUENCE</scope>
    <source>
        <strain evidence="3">TUCIM 5799</strain>
    </source>
</reference>
<gene>
    <name evidence="3" type="ORF">JX265_001850</name>
</gene>
<keyword evidence="2" id="KW-0812">Transmembrane</keyword>
<organism evidence="3 4">
    <name type="scientific">Neoarthrinium moseri</name>
    <dbReference type="NCBI Taxonomy" id="1658444"/>
    <lineage>
        <taxon>Eukaryota</taxon>
        <taxon>Fungi</taxon>
        <taxon>Dikarya</taxon>
        <taxon>Ascomycota</taxon>
        <taxon>Pezizomycotina</taxon>
        <taxon>Sordariomycetes</taxon>
        <taxon>Xylariomycetidae</taxon>
        <taxon>Amphisphaeriales</taxon>
        <taxon>Apiosporaceae</taxon>
        <taxon>Neoarthrinium</taxon>
    </lineage>
</organism>
<dbReference type="EMBL" id="JAFIMR010000003">
    <property type="protein sequence ID" value="KAI1880229.1"/>
    <property type="molecule type" value="Genomic_DNA"/>
</dbReference>
<evidence type="ECO:0000313" key="3">
    <source>
        <dbReference type="EMBL" id="KAI1880229.1"/>
    </source>
</evidence>
<keyword evidence="2" id="KW-0472">Membrane</keyword>
<evidence type="ECO:0000313" key="4">
    <source>
        <dbReference type="Proteomes" id="UP000829685"/>
    </source>
</evidence>
<evidence type="ECO:0000256" key="2">
    <source>
        <dbReference type="SAM" id="Phobius"/>
    </source>
</evidence>
<feature type="compositionally biased region" description="Polar residues" evidence="1">
    <location>
        <begin position="8"/>
        <end position="22"/>
    </location>
</feature>
<sequence length="257" mass="27606">MAPAKLSQARTAQVFGTQSPLQLSAPRLPHHATRPAPMTLHARRLQRHHHCIYAADLGRQPTDEARDLDAETGYQDHTGSYPQGSVHYRSVHKLGRIYSSAFPAGSLGPSRELAGGVKPGLGKSHVPICPFNFLGGTAGAAVVATLCILALLVAVLRRKESTRKEKRQDQQSEFVGGDDNEYSDEYDGGHLAGARTRAIVEGDHSTNGESLVLRRRGSAISDFGSSDKVPCITRRKSFGEMAGEAKSGWQATGITLA</sequence>
<accession>A0A9Q0AR25</accession>
<name>A0A9Q0AR25_9PEZI</name>
<evidence type="ECO:0000256" key="1">
    <source>
        <dbReference type="SAM" id="MobiDB-lite"/>
    </source>
</evidence>
<comment type="caution">
    <text evidence="3">The sequence shown here is derived from an EMBL/GenBank/DDBJ whole genome shotgun (WGS) entry which is preliminary data.</text>
</comment>
<dbReference type="AlphaFoldDB" id="A0A9Q0AR25"/>
<protein>
    <submittedName>
        <fullName evidence="3">Uncharacterized protein</fullName>
    </submittedName>
</protein>
<feature type="region of interest" description="Disordered" evidence="1">
    <location>
        <begin position="160"/>
        <end position="185"/>
    </location>
</feature>
<feature type="compositionally biased region" description="Basic and acidic residues" evidence="1">
    <location>
        <begin position="160"/>
        <end position="170"/>
    </location>
</feature>
<feature type="compositionally biased region" description="Acidic residues" evidence="1">
    <location>
        <begin position="176"/>
        <end position="185"/>
    </location>
</feature>
<keyword evidence="4" id="KW-1185">Reference proteome</keyword>
<feature type="transmembrane region" description="Helical" evidence="2">
    <location>
        <begin position="133"/>
        <end position="156"/>
    </location>
</feature>
<proteinExistence type="predicted"/>
<keyword evidence="2" id="KW-1133">Transmembrane helix</keyword>
<feature type="region of interest" description="Disordered" evidence="1">
    <location>
        <begin position="1"/>
        <end position="32"/>
    </location>
</feature>
<dbReference type="Proteomes" id="UP000829685">
    <property type="component" value="Unassembled WGS sequence"/>
</dbReference>